<organism evidence="2 3">
    <name type="scientific">Arthrobacter cupressi</name>
    <dbReference type="NCBI Taxonomy" id="1045773"/>
    <lineage>
        <taxon>Bacteria</taxon>
        <taxon>Bacillati</taxon>
        <taxon>Actinomycetota</taxon>
        <taxon>Actinomycetes</taxon>
        <taxon>Micrococcales</taxon>
        <taxon>Micrococcaceae</taxon>
        <taxon>Arthrobacter</taxon>
    </lineage>
</organism>
<evidence type="ECO:0000313" key="3">
    <source>
        <dbReference type="Proteomes" id="UP000182130"/>
    </source>
</evidence>
<dbReference type="STRING" id="1045773.SAMN05216555_10997"/>
<proteinExistence type="predicted"/>
<feature type="compositionally biased region" description="Basic and acidic residues" evidence="1">
    <location>
        <begin position="1"/>
        <end position="10"/>
    </location>
</feature>
<name>A0A1G8SQX9_9MICC</name>
<sequence length="320" mass="35684">MGTEHVDEASHGGSTASGADGEEYSLWNRAWARRPQSPEELWAEIGFLSFSLGIETKFVWRGLPSTDFEVKSSLARRLIEQGIEPTEANLRFNEVRAIKAAREWGLGHSQYGYASDLHLLALMQHHGIPTRLVDVTYNPLTALWFACADPRLMDKPGVLVSMAVSAIPVIETVPILPKEATWGSVGDPLGFDYSQALGNSASNRLPFLVQPIVRDPRMTAQEGLFITASVPEQSDATPLWGFPYEADWTLLSWVREMKDLDMGIHGDRWPSFGTLGLIIEPEVKRKILPILENSFNRSHRTMYPDLSGFGTHKFGYSEAK</sequence>
<dbReference type="AlphaFoldDB" id="A0A1G8SQX9"/>
<keyword evidence="3" id="KW-1185">Reference proteome</keyword>
<dbReference type="SMART" id="SM00901">
    <property type="entry name" value="FRG"/>
    <property type="match status" value="1"/>
</dbReference>
<dbReference type="Proteomes" id="UP000182130">
    <property type="component" value="Unassembled WGS sequence"/>
</dbReference>
<evidence type="ECO:0000256" key="1">
    <source>
        <dbReference type="SAM" id="MobiDB-lite"/>
    </source>
</evidence>
<dbReference type="EMBL" id="FNEI01000009">
    <property type="protein sequence ID" value="SDJ31639.1"/>
    <property type="molecule type" value="Genomic_DNA"/>
</dbReference>
<evidence type="ECO:0000313" key="2">
    <source>
        <dbReference type="EMBL" id="SDJ31639.1"/>
    </source>
</evidence>
<reference evidence="3" key="1">
    <citation type="submission" date="2016-10" db="EMBL/GenBank/DDBJ databases">
        <authorList>
            <person name="Varghese N."/>
            <person name="Submissions S."/>
        </authorList>
    </citation>
    <scope>NUCLEOTIDE SEQUENCE [LARGE SCALE GENOMIC DNA]</scope>
    <source>
        <strain evidence="3">CGMCC 1.10783</strain>
    </source>
</reference>
<dbReference type="Pfam" id="PF08867">
    <property type="entry name" value="FRG"/>
    <property type="match status" value="1"/>
</dbReference>
<gene>
    <name evidence="2" type="ORF">SAMN05216555_10997</name>
</gene>
<dbReference type="InterPro" id="IPR014966">
    <property type="entry name" value="FRG-dom"/>
</dbReference>
<protein>
    <submittedName>
        <fullName evidence="2">FRG domain-containing protein</fullName>
    </submittedName>
</protein>
<dbReference type="OrthoDB" id="9816036at2"/>
<feature type="region of interest" description="Disordered" evidence="1">
    <location>
        <begin position="1"/>
        <end position="20"/>
    </location>
</feature>
<dbReference type="RefSeq" id="WP_074589454.1">
    <property type="nucleotide sequence ID" value="NZ_FNEI01000009.1"/>
</dbReference>
<accession>A0A1G8SQX9</accession>